<organism evidence="1 2">
    <name type="scientific">Aequorivita viscosa</name>
    <dbReference type="NCBI Taxonomy" id="797419"/>
    <lineage>
        <taxon>Bacteria</taxon>
        <taxon>Pseudomonadati</taxon>
        <taxon>Bacteroidota</taxon>
        <taxon>Flavobacteriia</taxon>
        <taxon>Flavobacteriales</taxon>
        <taxon>Flavobacteriaceae</taxon>
        <taxon>Aequorivita</taxon>
    </lineage>
</organism>
<reference evidence="2" key="1">
    <citation type="submission" date="2016-11" db="EMBL/GenBank/DDBJ databases">
        <authorList>
            <person name="Varghese N."/>
            <person name="Submissions S."/>
        </authorList>
    </citation>
    <scope>NUCLEOTIDE SEQUENCE [LARGE SCALE GENOMIC DNA]</scope>
    <source>
        <strain evidence="2">DSM 26349</strain>
    </source>
</reference>
<proteinExistence type="predicted"/>
<protein>
    <submittedName>
        <fullName evidence="1">Uncharacterized protein</fullName>
    </submittedName>
</protein>
<evidence type="ECO:0000313" key="2">
    <source>
        <dbReference type="Proteomes" id="UP000184172"/>
    </source>
</evidence>
<name>A0A1M6MMW9_9FLAO</name>
<dbReference type="Proteomes" id="UP000184172">
    <property type="component" value="Unassembled WGS sequence"/>
</dbReference>
<keyword evidence="2" id="KW-1185">Reference proteome</keyword>
<sequence length="68" mass="7934">MRAFMIFSHLLLIFGKRLKKKNPLKREFCEAALYPKDAQRVLLEAYVMHTIEERTARGAYARQQPPAA</sequence>
<dbReference type="AlphaFoldDB" id="A0A1M6MMW9"/>
<dbReference type="RefSeq" id="WP_073221058.1">
    <property type="nucleotide sequence ID" value="NZ_FNNS01000030.1"/>
</dbReference>
<dbReference type="EMBL" id="FQYV01000028">
    <property type="protein sequence ID" value="SHJ84835.1"/>
    <property type="molecule type" value="Genomic_DNA"/>
</dbReference>
<accession>A0A1M6MMW9</accession>
<gene>
    <name evidence="1" type="ORF">SAMN04487908_12827</name>
</gene>
<evidence type="ECO:0000313" key="1">
    <source>
        <dbReference type="EMBL" id="SHJ84835.1"/>
    </source>
</evidence>